<proteinExistence type="predicted"/>
<name>A0A844HSK1_9RHOB</name>
<evidence type="ECO:0000313" key="2">
    <source>
        <dbReference type="Proteomes" id="UP000449846"/>
    </source>
</evidence>
<gene>
    <name evidence="1" type="ORF">GL300_19560</name>
</gene>
<organism evidence="1 2">
    <name type="scientific">Paracoccus litorisediminis</name>
    <dbReference type="NCBI Taxonomy" id="2006130"/>
    <lineage>
        <taxon>Bacteria</taxon>
        <taxon>Pseudomonadati</taxon>
        <taxon>Pseudomonadota</taxon>
        <taxon>Alphaproteobacteria</taxon>
        <taxon>Rhodobacterales</taxon>
        <taxon>Paracoccaceae</taxon>
        <taxon>Paracoccus</taxon>
    </lineage>
</organism>
<dbReference type="EMBL" id="WMIG01000016">
    <property type="protein sequence ID" value="MTH61414.1"/>
    <property type="molecule type" value="Genomic_DNA"/>
</dbReference>
<sequence length="86" mass="9481">MSTIWLLMAQYEGRAMIGADVVCRDFFAPLTLPVFLRKIASGEIALPLVRMESSQKGARMVHLTDLAQFIDAKASAARKEAKALSR</sequence>
<dbReference type="InterPro" id="IPR020518">
    <property type="entry name" value="Tscrpt_reg_PrtN"/>
</dbReference>
<dbReference type="AlphaFoldDB" id="A0A844HSK1"/>
<reference evidence="1 2" key="1">
    <citation type="submission" date="2019-11" db="EMBL/GenBank/DDBJ databases">
        <authorList>
            <person name="Dong K."/>
        </authorList>
    </citation>
    <scope>NUCLEOTIDE SEQUENCE [LARGE SCALE GENOMIC DNA]</scope>
    <source>
        <strain evidence="1 2">NBRC 112902</strain>
    </source>
</reference>
<dbReference type="GO" id="GO:0006355">
    <property type="term" value="P:regulation of DNA-templated transcription"/>
    <property type="evidence" value="ECO:0007669"/>
    <property type="project" value="InterPro"/>
</dbReference>
<evidence type="ECO:0000313" key="1">
    <source>
        <dbReference type="EMBL" id="MTH61414.1"/>
    </source>
</evidence>
<accession>A0A844HSK1</accession>
<protein>
    <submittedName>
        <fullName evidence="1">Pyocin activator protein PrtN</fullName>
    </submittedName>
</protein>
<comment type="caution">
    <text evidence="1">The sequence shown here is derived from an EMBL/GenBank/DDBJ whole genome shotgun (WGS) entry which is preliminary data.</text>
</comment>
<dbReference type="Pfam" id="PF11112">
    <property type="entry name" value="PyocinActivator"/>
    <property type="match status" value="1"/>
</dbReference>
<keyword evidence="2" id="KW-1185">Reference proteome</keyword>
<dbReference type="Proteomes" id="UP000449846">
    <property type="component" value="Unassembled WGS sequence"/>
</dbReference>